<dbReference type="OrthoDB" id="5917870at2"/>
<proteinExistence type="predicted"/>
<evidence type="ECO:0000259" key="1">
    <source>
        <dbReference type="SMART" id="SM00974"/>
    </source>
</evidence>
<feature type="domain" description="Bacteriophage T5 Orf172 DNA-binding" evidence="1">
    <location>
        <begin position="10"/>
        <end position="85"/>
    </location>
</feature>
<reference evidence="3" key="1">
    <citation type="submission" date="2016-10" db="EMBL/GenBank/DDBJ databases">
        <authorList>
            <person name="Varghese N."/>
            <person name="Submissions S."/>
        </authorList>
    </citation>
    <scope>NUCLEOTIDE SEQUENCE [LARGE SCALE GENOMIC DNA]</scope>
    <source>
        <strain evidence="3">JCM 18416</strain>
    </source>
</reference>
<evidence type="ECO:0000313" key="2">
    <source>
        <dbReference type="EMBL" id="SDP98588.1"/>
    </source>
</evidence>
<dbReference type="Proteomes" id="UP000199460">
    <property type="component" value="Unassembled WGS sequence"/>
</dbReference>
<name>A0A1H0X6L5_9GAMM</name>
<accession>A0A1H0X6L5</accession>
<dbReference type="RefSeq" id="WP_090432253.1">
    <property type="nucleotide sequence ID" value="NZ_FNJJ01000010.1"/>
</dbReference>
<protein>
    <submittedName>
        <fullName evidence="2">Meiotically up-regulated gene 113</fullName>
    </submittedName>
</protein>
<gene>
    <name evidence="2" type="ORF">SAMN05216213_11029</name>
</gene>
<keyword evidence="3" id="KW-1185">Reference proteome</keyword>
<dbReference type="GeneID" id="300932754"/>
<dbReference type="InterPro" id="IPR018306">
    <property type="entry name" value="Phage_T5_Orf172_DNA-bd"/>
</dbReference>
<sequence>MPVYFIGESESKCCPIKIGVAKNIDARKRNLQTGNPLELRLLGWIEADNAFQLERHLHQHFGSTRVRGEWFNIEPADILPILMRAGLDGFVAKNADAFQVVGYDRDAVPEYLGVWEWGDFELYECCPFCGCLCGMHFQEASQMYHCLNCDALIDFSELNPHEDGMEG</sequence>
<dbReference type="Pfam" id="PF13455">
    <property type="entry name" value="MUG113"/>
    <property type="match status" value="1"/>
</dbReference>
<dbReference type="AlphaFoldDB" id="A0A1H0X6L5"/>
<organism evidence="2 3">
    <name type="scientific">Ectopseudomonas guguanensis</name>
    <dbReference type="NCBI Taxonomy" id="1198456"/>
    <lineage>
        <taxon>Bacteria</taxon>
        <taxon>Pseudomonadati</taxon>
        <taxon>Pseudomonadota</taxon>
        <taxon>Gammaproteobacteria</taxon>
        <taxon>Pseudomonadales</taxon>
        <taxon>Pseudomonadaceae</taxon>
        <taxon>Ectopseudomonas</taxon>
    </lineage>
</organism>
<evidence type="ECO:0000313" key="3">
    <source>
        <dbReference type="Proteomes" id="UP000199460"/>
    </source>
</evidence>
<dbReference type="EMBL" id="FNJJ01000010">
    <property type="protein sequence ID" value="SDP98588.1"/>
    <property type="molecule type" value="Genomic_DNA"/>
</dbReference>
<dbReference type="SMART" id="SM00974">
    <property type="entry name" value="T5orf172"/>
    <property type="match status" value="1"/>
</dbReference>